<dbReference type="AlphaFoldDB" id="A0A0D1XNB6"/>
<evidence type="ECO:0000313" key="3">
    <source>
        <dbReference type="EMBL" id="KIW04066.1"/>
    </source>
</evidence>
<dbReference type="EMBL" id="KN847542">
    <property type="protein sequence ID" value="KIW04066.1"/>
    <property type="molecule type" value="Genomic_DNA"/>
</dbReference>
<feature type="domain" description="UBC core" evidence="2">
    <location>
        <begin position="8"/>
        <end position="174"/>
    </location>
</feature>
<organism evidence="3 4">
    <name type="scientific">Verruconis gallopava</name>
    <dbReference type="NCBI Taxonomy" id="253628"/>
    <lineage>
        <taxon>Eukaryota</taxon>
        <taxon>Fungi</taxon>
        <taxon>Dikarya</taxon>
        <taxon>Ascomycota</taxon>
        <taxon>Pezizomycotina</taxon>
        <taxon>Dothideomycetes</taxon>
        <taxon>Pleosporomycetidae</taxon>
        <taxon>Venturiales</taxon>
        <taxon>Sympoventuriaceae</taxon>
        <taxon>Verruconis</taxon>
    </lineage>
</organism>
<dbReference type="SUPFAM" id="SSF54495">
    <property type="entry name" value="UBC-like"/>
    <property type="match status" value="1"/>
</dbReference>
<dbReference type="Gene3D" id="3.10.110.10">
    <property type="entry name" value="Ubiquitin Conjugating Enzyme"/>
    <property type="match status" value="1"/>
</dbReference>
<evidence type="ECO:0000313" key="4">
    <source>
        <dbReference type="Proteomes" id="UP000053259"/>
    </source>
</evidence>
<evidence type="ECO:0000256" key="1">
    <source>
        <dbReference type="SAM" id="MobiDB-lite"/>
    </source>
</evidence>
<dbReference type="CDD" id="cd23814">
    <property type="entry name" value="UEV_AKTIP"/>
    <property type="match status" value="1"/>
</dbReference>
<dbReference type="Pfam" id="PF00179">
    <property type="entry name" value="UQ_con"/>
    <property type="match status" value="1"/>
</dbReference>
<keyword evidence="4" id="KW-1185">Reference proteome</keyword>
<dbReference type="InterPro" id="IPR016135">
    <property type="entry name" value="UBQ-conjugating_enzyme/RWD"/>
</dbReference>
<dbReference type="InParanoid" id="A0A0D1XNB6"/>
<evidence type="ECO:0000259" key="2">
    <source>
        <dbReference type="PROSITE" id="PS50127"/>
    </source>
</evidence>
<dbReference type="STRING" id="253628.A0A0D1XNB6"/>
<dbReference type="InterPro" id="IPR000608">
    <property type="entry name" value="UBC"/>
</dbReference>
<dbReference type="VEuPathDB" id="FungiDB:PV09_04884"/>
<protein>
    <recommendedName>
        <fullName evidence="2">UBC core domain-containing protein</fullName>
    </recommendedName>
</protein>
<feature type="region of interest" description="Disordered" evidence="1">
    <location>
        <begin position="204"/>
        <end position="228"/>
    </location>
</feature>
<dbReference type="GeneID" id="27312857"/>
<dbReference type="HOGENOM" id="CLU_040072_0_0_1"/>
<proteinExistence type="predicted"/>
<feature type="compositionally biased region" description="Low complexity" evidence="1">
    <location>
        <begin position="209"/>
        <end position="221"/>
    </location>
</feature>
<dbReference type="OrthoDB" id="5596422at2759"/>
<accession>A0A0D1XNB6</accession>
<dbReference type="PROSITE" id="PS50127">
    <property type="entry name" value="UBC_2"/>
    <property type="match status" value="1"/>
</dbReference>
<dbReference type="Proteomes" id="UP000053259">
    <property type="component" value="Unassembled WGS sequence"/>
</dbReference>
<reference evidence="3 4" key="1">
    <citation type="submission" date="2015-01" db="EMBL/GenBank/DDBJ databases">
        <title>The Genome Sequence of Ochroconis gallopava CBS43764.</title>
        <authorList>
            <consortium name="The Broad Institute Genomics Platform"/>
            <person name="Cuomo C."/>
            <person name="de Hoog S."/>
            <person name="Gorbushina A."/>
            <person name="Stielow B."/>
            <person name="Teixiera M."/>
            <person name="Abouelleil A."/>
            <person name="Chapman S.B."/>
            <person name="Priest M."/>
            <person name="Young S.K."/>
            <person name="Wortman J."/>
            <person name="Nusbaum C."/>
            <person name="Birren B."/>
        </authorList>
    </citation>
    <scope>NUCLEOTIDE SEQUENCE [LARGE SCALE GENOMIC DNA]</scope>
    <source>
        <strain evidence="3 4">CBS 43764</strain>
    </source>
</reference>
<name>A0A0D1XNB6_9PEZI</name>
<sequence>MSTNVPSLAKQSLLLEFASLKHASPEGLYVTITPGDPSLWSGVLFVREGPYKGAVLRFQISFPNPFPSSPPLITFASDIFHPLLTPLTTYTYTTSTSDTETVSATDFERLPPGGFSLRHGFPQWFGRERTVSLELARSPKSDGSSSTFGSSTTTRPLLDVTMHDVLEYMRKAFSSEELLDSIPLSAAANPGAYHAYRAFKGRDQLSSATQSRTTSPEPSTSRARKPGEWNWEGVWEERVKRGVQSTLSEGMLYGSAGAGDDVIRFAEMPDEALQKIKARILKS</sequence>
<gene>
    <name evidence="3" type="ORF">PV09_04884</name>
</gene>
<dbReference type="RefSeq" id="XP_016213935.1">
    <property type="nucleotide sequence ID" value="XM_016358317.1"/>
</dbReference>